<dbReference type="PANTHER" id="PTHR23505">
    <property type="entry name" value="SPINSTER"/>
    <property type="match status" value="1"/>
</dbReference>
<evidence type="ECO:0000256" key="5">
    <source>
        <dbReference type="ARBA" id="ARBA00023136"/>
    </source>
</evidence>
<keyword evidence="5 6" id="KW-0472">Membrane</keyword>
<dbReference type="InterPro" id="IPR011701">
    <property type="entry name" value="MFS"/>
</dbReference>
<keyword evidence="4 6" id="KW-1133">Transmembrane helix</keyword>
<proteinExistence type="predicted"/>
<sequence length="426" mass="45838">MATRAGRGSGNPRTKWFTIGLLWFVFLFNYADRQAIFSLFPLIKTEMMLTDVQLGVLGSCFMWMYALCGPFTGWMTDRVSRKTLILGALVFWSVVTGATAFAHTYHQMIWCRALGGLGEAFYFPAAMAMISDYHGPKTRSRAMSLHQTAVYAGSIAGGSISAVVGQHGGWRASFLLFGGCGVVLGLVLSFLLREPLRGQSELRADQHAKKKKTSTALKEILGNRIVLVLIGIFMGANFVAVVFLTWLPTFLYQKFHMSLSMAGLNASLYLQAASLLGVICGGMLADRFSKKRGGGRQLAQAIGLLLGAPFLFLTGWTLSVPVLVMAMIGFGYFKGLYDANIIAGLYDVVAIENRGTAAGIANSLGWLGGGMAPVIIALGSARFGMGACISATAGIYLVIGVVMLLTARHLQGMRRRQNIEGVVVPA</sequence>
<comment type="subcellular location">
    <subcellularLocation>
        <location evidence="1">Membrane</location>
        <topology evidence="1">Multi-pass membrane protein</topology>
    </subcellularLocation>
</comment>
<evidence type="ECO:0000259" key="7">
    <source>
        <dbReference type="PROSITE" id="PS50850"/>
    </source>
</evidence>
<evidence type="ECO:0000256" key="4">
    <source>
        <dbReference type="ARBA" id="ARBA00022989"/>
    </source>
</evidence>
<accession>A0AAU7D7G0</accession>
<keyword evidence="3 6" id="KW-0812">Transmembrane</keyword>
<dbReference type="InterPro" id="IPR036259">
    <property type="entry name" value="MFS_trans_sf"/>
</dbReference>
<dbReference type="GO" id="GO:0022857">
    <property type="term" value="F:transmembrane transporter activity"/>
    <property type="evidence" value="ECO:0007669"/>
    <property type="project" value="InterPro"/>
</dbReference>
<feature type="transmembrane region" description="Helical" evidence="6">
    <location>
        <begin position="266"/>
        <end position="285"/>
    </location>
</feature>
<evidence type="ECO:0000256" key="1">
    <source>
        <dbReference type="ARBA" id="ARBA00004141"/>
    </source>
</evidence>
<dbReference type="SUPFAM" id="SSF103473">
    <property type="entry name" value="MFS general substrate transporter"/>
    <property type="match status" value="1"/>
</dbReference>
<protein>
    <submittedName>
        <fullName evidence="8">MFS transporter</fullName>
    </submittedName>
</protein>
<evidence type="ECO:0000256" key="6">
    <source>
        <dbReference type="SAM" id="Phobius"/>
    </source>
</evidence>
<dbReference type="InterPro" id="IPR020846">
    <property type="entry name" value="MFS_dom"/>
</dbReference>
<feature type="domain" description="Major facilitator superfamily (MFS) profile" evidence="7">
    <location>
        <begin position="18"/>
        <end position="411"/>
    </location>
</feature>
<keyword evidence="2" id="KW-0813">Transport</keyword>
<reference evidence="8" key="1">
    <citation type="submission" date="2023-03" db="EMBL/GenBank/DDBJ databases">
        <title>Edaphobacter sp.</title>
        <authorList>
            <person name="Huber K.J."/>
            <person name="Papendorf J."/>
            <person name="Pilke C."/>
            <person name="Bunk B."/>
            <person name="Sproeer C."/>
            <person name="Pester M."/>
        </authorList>
    </citation>
    <scope>NUCLEOTIDE SEQUENCE</scope>
    <source>
        <strain evidence="8">DSM 109919</strain>
        <strain evidence="9">DSM 109920</strain>
    </source>
</reference>
<evidence type="ECO:0000256" key="2">
    <source>
        <dbReference type="ARBA" id="ARBA00022448"/>
    </source>
</evidence>
<organism evidence="8">
    <name type="scientific">Edaphobacter paludis</name>
    <dbReference type="NCBI Taxonomy" id="3035702"/>
    <lineage>
        <taxon>Bacteria</taxon>
        <taxon>Pseudomonadati</taxon>
        <taxon>Acidobacteriota</taxon>
        <taxon>Terriglobia</taxon>
        <taxon>Terriglobales</taxon>
        <taxon>Acidobacteriaceae</taxon>
        <taxon>Edaphobacter</taxon>
    </lineage>
</organism>
<feature type="transmembrane region" description="Helical" evidence="6">
    <location>
        <begin position="322"/>
        <end position="346"/>
    </location>
</feature>
<dbReference type="PROSITE" id="PS50850">
    <property type="entry name" value="MFS"/>
    <property type="match status" value="1"/>
</dbReference>
<evidence type="ECO:0000256" key="3">
    <source>
        <dbReference type="ARBA" id="ARBA00022692"/>
    </source>
</evidence>
<evidence type="ECO:0000313" key="8">
    <source>
        <dbReference type="EMBL" id="XBH10558.1"/>
    </source>
</evidence>
<feature type="transmembrane region" description="Helical" evidence="6">
    <location>
        <begin position="170"/>
        <end position="192"/>
    </location>
</feature>
<feature type="transmembrane region" description="Helical" evidence="6">
    <location>
        <begin position="297"/>
        <end position="316"/>
    </location>
</feature>
<name>A0AAU7D037_9BACT</name>
<feature type="transmembrane region" description="Helical" evidence="6">
    <location>
        <begin position="142"/>
        <end position="164"/>
    </location>
</feature>
<dbReference type="InterPro" id="IPR044770">
    <property type="entry name" value="MFS_spinster-like"/>
</dbReference>
<feature type="transmembrane region" description="Helical" evidence="6">
    <location>
        <begin position="84"/>
        <end position="103"/>
    </location>
</feature>
<evidence type="ECO:0000313" key="9">
    <source>
        <dbReference type="EMBL" id="XBH13987.1"/>
    </source>
</evidence>
<feature type="transmembrane region" description="Helical" evidence="6">
    <location>
        <begin position="52"/>
        <end position="72"/>
    </location>
</feature>
<dbReference type="EMBL" id="CP121194">
    <property type="protein sequence ID" value="XBH10558.1"/>
    <property type="molecule type" value="Genomic_DNA"/>
</dbReference>
<feature type="transmembrane region" description="Helical" evidence="6">
    <location>
        <begin position="384"/>
        <end position="407"/>
    </location>
</feature>
<gene>
    <name evidence="8" type="ORF">P4G45_02190</name>
    <name evidence="9" type="ORF">P8936_02155</name>
</gene>
<dbReference type="AlphaFoldDB" id="A0AAU7D037"/>
<feature type="transmembrane region" description="Helical" evidence="6">
    <location>
        <begin position="225"/>
        <end position="246"/>
    </location>
</feature>
<dbReference type="GO" id="GO:0016020">
    <property type="term" value="C:membrane"/>
    <property type="evidence" value="ECO:0007669"/>
    <property type="project" value="UniProtKB-SubCell"/>
</dbReference>
<feature type="transmembrane region" description="Helical" evidence="6">
    <location>
        <begin position="358"/>
        <end position="378"/>
    </location>
</feature>
<dbReference type="Gene3D" id="1.20.1250.20">
    <property type="entry name" value="MFS general substrate transporter like domains"/>
    <property type="match status" value="2"/>
</dbReference>
<dbReference type="RefSeq" id="WP_348268064.1">
    <property type="nucleotide sequence ID" value="NZ_CP121194.1"/>
</dbReference>
<dbReference type="PANTHER" id="PTHR23505:SF79">
    <property type="entry name" value="PROTEIN SPINSTER"/>
    <property type="match status" value="1"/>
</dbReference>
<dbReference type="KEGG" id="epl:P4G45_02190"/>
<dbReference type="EMBL" id="CP121195">
    <property type="protein sequence ID" value="XBH13987.1"/>
    <property type="molecule type" value="Genomic_DNA"/>
</dbReference>
<accession>A0AAU7D037</accession>
<feature type="transmembrane region" description="Helical" evidence="6">
    <location>
        <begin position="109"/>
        <end position="130"/>
    </location>
</feature>
<dbReference type="Pfam" id="PF07690">
    <property type="entry name" value="MFS_1"/>
    <property type="match status" value="1"/>
</dbReference>